<proteinExistence type="predicted"/>
<dbReference type="Pfam" id="PF14559">
    <property type="entry name" value="TPR_19"/>
    <property type="match status" value="1"/>
</dbReference>
<name>A0A1G1L136_9BACT</name>
<evidence type="ECO:0008006" key="3">
    <source>
        <dbReference type="Google" id="ProtNLM"/>
    </source>
</evidence>
<dbReference type="SMART" id="SM00028">
    <property type="entry name" value="TPR"/>
    <property type="match status" value="3"/>
</dbReference>
<reference evidence="1 2" key="1">
    <citation type="journal article" date="2016" name="Nat. Commun.">
        <title>Thousands of microbial genomes shed light on interconnected biogeochemical processes in an aquifer system.</title>
        <authorList>
            <person name="Anantharaman K."/>
            <person name="Brown C.T."/>
            <person name="Hug L.A."/>
            <person name="Sharon I."/>
            <person name="Castelle C.J."/>
            <person name="Probst A.J."/>
            <person name="Thomas B.C."/>
            <person name="Singh A."/>
            <person name="Wilkins M.J."/>
            <person name="Karaoz U."/>
            <person name="Brodie E.L."/>
            <person name="Williams K.H."/>
            <person name="Hubbard S.S."/>
            <person name="Banfield J.F."/>
        </authorList>
    </citation>
    <scope>NUCLEOTIDE SEQUENCE [LARGE SCALE GENOMIC DNA]</scope>
</reference>
<dbReference type="InterPro" id="IPR011990">
    <property type="entry name" value="TPR-like_helical_dom_sf"/>
</dbReference>
<dbReference type="Proteomes" id="UP000178187">
    <property type="component" value="Unassembled WGS sequence"/>
</dbReference>
<organism evidence="1 2">
    <name type="scientific">Candidatus Danuiimicrobium aquiferis</name>
    <dbReference type="NCBI Taxonomy" id="1801832"/>
    <lineage>
        <taxon>Bacteria</taxon>
        <taxon>Pseudomonadati</taxon>
        <taxon>Candidatus Omnitrophota</taxon>
        <taxon>Candidatus Danuiimicrobium</taxon>
    </lineage>
</organism>
<dbReference type="SUPFAM" id="SSF48452">
    <property type="entry name" value="TPR-like"/>
    <property type="match status" value="1"/>
</dbReference>
<evidence type="ECO:0000313" key="2">
    <source>
        <dbReference type="Proteomes" id="UP000178187"/>
    </source>
</evidence>
<gene>
    <name evidence="1" type="ORF">A3G33_09870</name>
</gene>
<comment type="caution">
    <text evidence="1">The sequence shown here is derived from an EMBL/GenBank/DDBJ whole genome shotgun (WGS) entry which is preliminary data.</text>
</comment>
<accession>A0A1G1L136</accession>
<evidence type="ECO:0000313" key="1">
    <source>
        <dbReference type="EMBL" id="OGW98854.1"/>
    </source>
</evidence>
<dbReference type="InterPro" id="IPR019734">
    <property type="entry name" value="TPR_rpt"/>
</dbReference>
<sequence length="545" mass="63062">MKQKKLLSFAAFIKNFLKSVGQVLLATIILFIFLELIFRVLGFPSGADDFVEGVVMKTKLPFRKAKGEMRVFAYGESTLVGAPYDEVSGPIRWLEKYLKEFLPDQDVRIVNFARMGRGSNFTYQTFRDTLAYQPDIAIFYMGHNEFLQDERKDEIPFEDSNTAYLFRSTVQQSRFISAVYREFVKRKIKRKEKKKLQDRMGRETIENQIGDRRATRALLHTDLFYRENLDFFRGNLSKIMKLAEKRKRPVIFMKPVSNIKDFPPIESAHMKNLSSEALSSWNILFKQGEKAEASGDDIGALQFYEVARKIDPTYAELSFRLAKIYLRNGELRDARQYFEEARDNDTIMVRANKDILGVYNDLRKTHRFVYLDTEKVLVSESLAGILGDPVIVDNVHFSIKGHSLTGRALAEEIAAEGWIVPRSEWKFENEKSFSEISNELGVNNEILISAYLKIIDYYGSLFDVRLRTIEKALAIAPNDSRVLRSEAWTYYLMKDEKKAFEIYQKLNAVDPAALQKIYARNPEIRVLCEKFNDRIVGTPSQSTGY</sequence>
<dbReference type="Gene3D" id="3.40.50.1110">
    <property type="entry name" value="SGNH hydrolase"/>
    <property type="match status" value="1"/>
</dbReference>
<dbReference type="AlphaFoldDB" id="A0A1G1L136"/>
<dbReference type="EMBL" id="MHFR01000023">
    <property type="protein sequence ID" value="OGW98854.1"/>
    <property type="molecule type" value="Genomic_DNA"/>
</dbReference>
<dbReference type="Gene3D" id="1.25.40.10">
    <property type="entry name" value="Tetratricopeptide repeat domain"/>
    <property type="match status" value="2"/>
</dbReference>
<dbReference type="GO" id="GO:0016788">
    <property type="term" value="F:hydrolase activity, acting on ester bonds"/>
    <property type="evidence" value="ECO:0007669"/>
    <property type="project" value="UniProtKB-ARBA"/>
</dbReference>
<dbReference type="InterPro" id="IPR036514">
    <property type="entry name" value="SGNH_hydro_sf"/>
</dbReference>
<protein>
    <recommendedName>
        <fullName evidence="3">SGNH hydrolase-type esterase domain-containing protein</fullName>
    </recommendedName>
</protein>
<dbReference type="SUPFAM" id="SSF52266">
    <property type="entry name" value="SGNH hydrolase"/>
    <property type="match status" value="1"/>
</dbReference>